<feature type="signal peptide" evidence="2">
    <location>
        <begin position="1"/>
        <end position="27"/>
    </location>
</feature>
<dbReference type="Pfam" id="PF09476">
    <property type="entry name" value="Pilus_CpaD"/>
    <property type="match status" value="1"/>
</dbReference>
<keyword evidence="4" id="KW-1185">Reference proteome</keyword>
<dbReference type="RefSeq" id="WP_013654392.1">
    <property type="nucleotide sequence ID" value="NC_015259.1"/>
</dbReference>
<keyword evidence="2" id="KW-0732">Signal</keyword>
<dbReference type="eggNOG" id="COG5461">
    <property type="taxonomic scope" value="Bacteria"/>
</dbReference>
<dbReference type="Proteomes" id="UP000008130">
    <property type="component" value="Chromosome"/>
</dbReference>
<dbReference type="HOGENOM" id="CLU_098988_0_0_5"/>
<dbReference type="AlphaFoldDB" id="F2J2Q9"/>
<name>F2J2Q9_POLGS</name>
<evidence type="ECO:0000313" key="3">
    <source>
        <dbReference type="EMBL" id="ADZ72083.1"/>
    </source>
</evidence>
<dbReference type="STRING" id="991905.SL003B_3662"/>
<reference evidence="3 4" key="1">
    <citation type="journal article" date="2011" name="J. Bacteriol.">
        <title>Complete genome sequence of Polymorphum gilvum SL003B-26A1T, a crude oil-degrading bacterium from oil-polluted saline soil.</title>
        <authorList>
            <person name="Li S.G."/>
            <person name="Tang Y.Q."/>
            <person name="Nie Y."/>
            <person name="Cai M."/>
            <person name="Wu X.L."/>
        </authorList>
    </citation>
    <scope>NUCLEOTIDE SEQUENCE [LARGE SCALE GENOMIC DNA]</scope>
    <source>
        <strain evidence="4">LMG 25793 / CGMCC 1.9160 / SL003B-26A1</strain>
    </source>
</reference>
<sequence length="239" mass="25186">MRMSFPSSRSLRVMALCATAVSAAALAGCQSGQTSAPLAATNDYRLRHPIVITEQAETLDLPVGQSTRNLNRDFAERVTEFGQASRRNGNGHVEILVPSGAANEAAVHAVTPRIRSALALGGVSGTHVSTRSYPVDDATAQAPIRLAYTRIKASAGPCGEWPANIGGSLNANQDYYNFGCATQANLAAMVDNPADLLGPRAMTPADQMRRATVFQKYRAGEQTASDYKEGDGASVSDSN</sequence>
<dbReference type="NCBIfam" id="TIGR02522">
    <property type="entry name" value="pilus_cpaD"/>
    <property type="match status" value="1"/>
</dbReference>
<evidence type="ECO:0000256" key="2">
    <source>
        <dbReference type="SAM" id="SignalP"/>
    </source>
</evidence>
<dbReference type="OrthoDB" id="9802674at2"/>
<gene>
    <name evidence="3" type="primary">ctpE</name>
    <name evidence="3" type="ordered locus">SL003B_3662</name>
</gene>
<feature type="chain" id="PRO_5003283841" evidence="2">
    <location>
        <begin position="28"/>
        <end position="239"/>
    </location>
</feature>
<evidence type="ECO:0000313" key="4">
    <source>
        <dbReference type="Proteomes" id="UP000008130"/>
    </source>
</evidence>
<protein>
    <submittedName>
        <fullName evidence="3">Pilus biogenesis lipoprotein CpaD</fullName>
    </submittedName>
</protein>
<dbReference type="InterPro" id="IPR019027">
    <property type="entry name" value="Pilus_biogenesis_CpaD-related"/>
</dbReference>
<dbReference type="PROSITE" id="PS51257">
    <property type="entry name" value="PROKAR_LIPOPROTEIN"/>
    <property type="match status" value="1"/>
</dbReference>
<proteinExistence type="predicted"/>
<dbReference type="EMBL" id="CP002568">
    <property type="protein sequence ID" value="ADZ72083.1"/>
    <property type="molecule type" value="Genomic_DNA"/>
</dbReference>
<accession>F2J2Q9</accession>
<keyword evidence="3" id="KW-0449">Lipoprotein</keyword>
<dbReference type="InterPro" id="IPR013361">
    <property type="entry name" value="Pilus_CpaD"/>
</dbReference>
<feature type="region of interest" description="Disordered" evidence="1">
    <location>
        <begin position="217"/>
        <end position="239"/>
    </location>
</feature>
<dbReference type="PATRIC" id="fig|991905.3.peg.3779"/>
<evidence type="ECO:0000256" key="1">
    <source>
        <dbReference type="SAM" id="MobiDB-lite"/>
    </source>
</evidence>
<dbReference type="KEGG" id="pgv:SL003B_3662"/>
<organism evidence="3 4">
    <name type="scientific">Polymorphum gilvum (strain LMG 25793 / CGMCC 1.9160 / SL003B-26A1)</name>
    <dbReference type="NCBI Taxonomy" id="991905"/>
    <lineage>
        <taxon>Bacteria</taxon>
        <taxon>Pseudomonadati</taxon>
        <taxon>Pseudomonadota</taxon>
        <taxon>Alphaproteobacteria</taxon>
        <taxon>Rhodobacterales</taxon>
        <taxon>Paracoccaceae</taxon>
        <taxon>Polymorphum</taxon>
    </lineage>
</organism>